<protein>
    <recommendedName>
        <fullName evidence="3">Guanylate cyclase domain-containing protein</fullName>
    </recommendedName>
</protein>
<feature type="region of interest" description="Disordered" evidence="1">
    <location>
        <begin position="314"/>
        <end position="387"/>
    </location>
</feature>
<reference evidence="4 5" key="1">
    <citation type="journal article" date="2019" name="Sci. Rep.">
        <title>Comparative genomics of chytrid fungi reveal insights into the obligate biotrophic and pathogenic lifestyle of Synchytrium endobioticum.</title>
        <authorList>
            <person name="van de Vossenberg B.T.L.H."/>
            <person name="Warris S."/>
            <person name="Nguyen H.D.T."/>
            <person name="van Gent-Pelzer M.P.E."/>
            <person name="Joly D.L."/>
            <person name="van de Geest H.C."/>
            <person name="Bonants P.J.M."/>
            <person name="Smith D.S."/>
            <person name="Levesque C.A."/>
            <person name="van der Lee T.A.J."/>
        </authorList>
    </citation>
    <scope>NUCLEOTIDE SEQUENCE [LARGE SCALE GENOMIC DNA]</scope>
    <source>
        <strain evidence="4 5">CBS 809.83</strain>
    </source>
</reference>
<gene>
    <name evidence="4" type="ORF">PhCBS80983_g05955</name>
</gene>
<feature type="compositionally biased region" description="Pro residues" evidence="1">
    <location>
        <begin position="859"/>
        <end position="868"/>
    </location>
</feature>
<sequence length="1390" mass="151758">MEIAATDLLSMRRGSATSNGTATSSQYSSKDTDVTDIVSQLGPWRSLVASSKGPFAVEAGESSNPNGQVRNLRQPPSSRTSPPSSTLFPPSSTTASASTRETAVVQDKPSYVATPAKKPLRSVLRRPSSPSPNFSVDAMPPSPVLRSEPALNTNAPFRHDDHHLPSSLLHEHRRSLIAENARRSDSESDCDMDQVPTTRRNFRKTSAPEALIHRRSTSASEPNKLRPKSAEERKSSDGDIDFEPRVSFSTDTGAPPHQSNASGSDDSGGGNFSEGQRKAFSAFMGQTRKHSGAKGTTENMTVEEVRGMRIFLEQCQKRRNQKSPQHTTTTTGSDDEIAARSPVSSAKSLKDTKKERSDGERSEILDSYSSLNRKRARSSNATYTTTKQTHISNMSIFKSRPDGGQRASNDFSVTIVAEHPIASRRSSGRDDEDEHSNGGPSVIEGSSDDVDDVPSHPARKSSGSIRTRKLYLNTEGAEMAGLGSVTSVVPGSLWRPGRIRASVASTVDNGNNGRRASETPIRSPWMKAVRLPPRWLSLRNAMAVTNVIIITLAIVIITVVSYVSSRDTAAMALDTLGTIALKSIALSIGGALARAEDKNGDTATAVIVYGLRPDSLQCPSFFWSNARRDTSWSGDQFYMVDQKGSFCGLLSTEFPGFENFDERGVSLASPADALYTLRVANGTAPAPRYAYSLNNTIARNCPDLAVPQCVADLVQSPERVTDIYDATQRPYYKLAVANSMGSWTSSYNLGSGDGYGFTNVLPVHTRLSDGNDSDAESKPPLLAIAAVDIHLGSLSDYLRQSLSALFRALDTNQSDVLWGSQDVTTNSIQFLIADMKTDSIIASTCPGLTGTGQQNAGEPPQPDNPPRPYSSLTSDSCFGNLASAVGILSALPTEPALIDGNVKVLSSPIRIWSESSLTMAARYTPREGLEWAIVGRIPGQYFHIKLGDIYTLTIPLTAALVLVASALGSFLITRAIGRPLKRAAEKMMRIADLNFDEDPVETEQESDMEQSDLEAEEAAPRRWSLASLRFKWSFDQCGNTGANRSSETVVRRSFFLSPRSVTRSTTSRRRGSAASHKRKAPPFVLKEIQLLNTAMDAMTSGLKSFSKYVPLDVVALLVKMKREAVLGVDEMSLSIFFSDIANFTTIAESMSPQQLVLVMSEYLSEMSSIILESQGIVDKFIGDAVMAFWNAPLYLDEHAIVACDAALKSQARLRQMRAAWLEKGYPEIRARIGLNTGPALVGNLGSPTRLNYTCLGDTVNLASRLEELNKRYHTSIIVSDAVRDQVHEYFVLRPLDYVAVKGKTVAKKCFELVDSVEECDPAVSRRMLLYEKAFDYYCQGEFEQAKHLFESYLVDVPWDVPATMHLEECMRLEEEGVPMNWSPVVVLDEK</sequence>
<dbReference type="Proteomes" id="UP000318582">
    <property type="component" value="Unassembled WGS sequence"/>
</dbReference>
<feature type="transmembrane region" description="Helical" evidence="2">
    <location>
        <begin position="949"/>
        <end position="972"/>
    </location>
</feature>
<feature type="compositionally biased region" description="Polar residues" evidence="1">
    <location>
        <begin position="61"/>
        <end position="71"/>
    </location>
</feature>
<feature type="region of interest" description="Disordered" evidence="1">
    <location>
        <begin position="844"/>
        <end position="870"/>
    </location>
</feature>
<feature type="compositionally biased region" description="Low complexity" evidence="1">
    <location>
        <begin position="14"/>
        <end position="25"/>
    </location>
</feature>
<evidence type="ECO:0000313" key="5">
    <source>
        <dbReference type="Proteomes" id="UP000318582"/>
    </source>
</evidence>
<dbReference type="InterPro" id="IPR050697">
    <property type="entry name" value="Adenylyl/Guanylyl_Cyclase_3/4"/>
</dbReference>
<dbReference type="GO" id="GO:0006171">
    <property type="term" value="P:cAMP biosynthetic process"/>
    <property type="evidence" value="ECO:0007669"/>
    <property type="project" value="TreeGrafter"/>
</dbReference>
<evidence type="ECO:0000259" key="3">
    <source>
        <dbReference type="PROSITE" id="PS50125"/>
    </source>
</evidence>
<dbReference type="InterPro" id="IPR029787">
    <property type="entry name" value="Nucleotide_cyclase"/>
</dbReference>
<keyword evidence="5" id="KW-1185">Reference proteome</keyword>
<dbReference type="EMBL" id="QEAQ01000158">
    <property type="protein sequence ID" value="TPX54390.1"/>
    <property type="molecule type" value="Genomic_DNA"/>
</dbReference>
<keyword evidence="2" id="KW-1133">Transmembrane helix</keyword>
<feature type="transmembrane region" description="Helical" evidence="2">
    <location>
        <begin position="541"/>
        <end position="563"/>
    </location>
</feature>
<name>A0A507DU45_9FUNG</name>
<feature type="region of interest" description="Disordered" evidence="1">
    <location>
        <begin position="1"/>
        <end position="33"/>
    </location>
</feature>
<feature type="compositionally biased region" description="Low complexity" evidence="1">
    <location>
        <begin position="75"/>
        <end position="103"/>
    </location>
</feature>
<dbReference type="SUPFAM" id="SSF55073">
    <property type="entry name" value="Nucleotide cyclase"/>
    <property type="match status" value="1"/>
</dbReference>
<evidence type="ECO:0000256" key="1">
    <source>
        <dbReference type="SAM" id="MobiDB-lite"/>
    </source>
</evidence>
<proteinExistence type="predicted"/>
<organism evidence="4 5">
    <name type="scientific">Powellomyces hirtus</name>
    <dbReference type="NCBI Taxonomy" id="109895"/>
    <lineage>
        <taxon>Eukaryota</taxon>
        <taxon>Fungi</taxon>
        <taxon>Fungi incertae sedis</taxon>
        <taxon>Chytridiomycota</taxon>
        <taxon>Chytridiomycota incertae sedis</taxon>
        <taxon>Chytridiomycetes</taxon>
        <taxon>Spizellomycetales</taxon>
        <taxon>Powellomycetaceae</taxon>
        <taxon>Powellomyces</taxon>
    </lineage>
</organism>
<dbReference type="Gene3D" id="3.30.70.1230">
    <property type="entry name" value="Nucleotide cyclase"/>
    <property type="match status" value="1"/>
</dbReference>
<dbReference type="GO" id="GO:0035556">
    <property type="term" value="P:intracellular signal transduction"/>
    <property type="evidence" value="ECO:0007669"/>
    <property type="project" value="InterPro"/>
</dbReference>
<keyword evidence="2" id="KW-0472">Membrane</keyword>
<accession>A0A507DU45</accession>
<dbReference type="PANTHER" id="PTHR43081:SF1">
    <property type="entry name" value="ADENYLATE CYCLASE, TERMINAL-DIFFERENTIATION SPECIFIC"/>
    <property type="match status" value="1"/>
</dbReference>
<dbReference type="Pfam" id="PF00211">
    <property type="entry name" value="Guanylate_cyc"/>
    <property type="match status" value="1"/>
</dbReference>
<evidence type="ECO:0000313" key="4">
    <source>
        <dbReference type="EMBL" id="TPX54390.1"/>
    </source>
</evidence>
<evidence type="ECO:0000256" key="2">
    <source>
        <dbReference type="SAM" id="Phobius"/>
    </source>
</evidence>
<dbReference type="PANTHER" id="PTHR43081">
    <property type="entry name" value="ADENYLATE CYCLASE, TERMINAL-DIFFERENTIATION SPECIFIC-RELATED"/>
    <property type="match status" value="1"/>
</dbReference>
<feature type="region of interest" description="Disordered" evidence="1">
    <location>
        <begin position="419"/>
        <end position="464"/>
    </location>
</feature>
<keyword evidence="2" id="KW-0812">Transmembrane</keyword>
<feature type="compositionally biased region" description="Basic and acidic residues" evidence="1">
    <location>
        <begin position="228"/>
        <end position="237"/>
    </location>
</feature>
<feature type="compositionally biased region" description="Polar residues" evidence="1">
    <location>
        <begin position="322"/>
        <end position="332"/>
    </location>
</feature>
<feature type="compositionally biased region" description="Basic and acidic residues" evidence="1">
    <location>
        <begin position="348"/>
        <end position="364"/>
    </location>
</feature>
<dbReference type="PROSITE" id="PS50125">
    <property type="entry name" value="GUANYLATE_CYCLASE_2"/>
    <property type="match status" value="1"/>
</dbReference>
<dbReference type="CDD" id="cd07302">
    <property type="entry name" value="CHD"/>
    <property type="match status" value="1"/>
</dbReference>
<feature type="region of interest" description="Disordered" evidence="1">
    <location>
        <begin position="55"/>
        <end position="167"/>
    </location>
</feature>
<feature type="domain" description="Guanylate cyclase" evidence="3">
    <location>
        <begin position="1134"/>
        <end position="1266"/>
    </location>
</feature>
<dbReference type="STRING" id="109895.A0A507DU45"/>
<comment type="caution">
    <text evidence="4">The sequence shown here is derived from an EMBL/GenBank/DDBJ whole genome shotgun (WGS) entry which is preliminary data.</text>
</comment>
<dbReference type="InterPro" id="IPR001054">
    <property type="entry name" value="A/G_cyclase"/>
</dbReference>
<feature type="compositionally biased region" description="Polar residues" evidence="1">
    <location>
        <begin position="378"/>
        <end position="387"/>
    </location>
</feature>
<dbReference type="SMART" id="SM00044">
    <property type="entry name" value="CYCc"/>
    <property type="match status" value="1"/>
</dbReference>
<feature type="region of interest" description="Disordered" evidence="1">
    <location>
        <begin position="179"/>
        <end position="275"/>
    </location>
</feature>